<proteinExistence type="predicted"/>
<organism evidence="2 3">
    <name type="scientific">Pleurodeles waltl</name>
    <name type="common">Iberian ribbed newt</name>
    <dbReference type="NCBI Taxonomy" id="8319"/>
    <lineage>
        <taxon>Eukaryota</taxon>
        <taxon>Metazoa</taxon>
        <taxon>Chordata</taxon>
        <taxon>Craniata</taxon>
        <taxon>Vertebrata</taxon>
        <taxon>Euteleostomi</taxon>
        <taxon>Amphibia</taxon>
        <taxon>Batrachia</taxon>
        <taxon>Caudata</taxon>
        <taxon>Salamandroidea</taxon>
        <taxon>Salamandridae</taxon>
        <taxon>Pleurodelinae</taxon>
        <taxon>Pleurodeles</taxon>
    </lineage>
</organism>
<sequence>MWDPPRVANQFAERVVISLTKTGFGQRINFGLADLTGVGLPPGSEDHQAGDQDIAVELLQKNAPSPIRRLQKKYASHVARVAEQQGRSRGWFTYTDLCVLLEQCVWQQALSQFYHHVAKQPLQTLLAPSSSRPPDIALSSNHDSGPPVRSVTRPRLLENDTLEKRSGVTATVLYLWGSVLTALTYNEMPDSEEELMQTTTRCPKCQRCQQGSRLSGPHPKFNHSESFRHVGRIQSGLVSPGSLATTLCKGFSFTNRPNNWNPSPGLAPDSLHIAADFMNPLVLKQCSLKTETDFSRLKTLVVAG</sequence>
<reference evidence="2" key="1">
    <citation type="journal article" date="2022" name="bioRxiv">
        <title>Sequencing and chromosome-scale assembly of the giantPleurodeles waltlgenome.</title>
        <authorList>
            <person name="Brown T."/>
            <person name="Elewa A."/>
            <person name="Iarovenko S."/>
            <person name="Subramanian E."/>
            <person name="Araus A.J."/>
            <person name="Petzold A."/>
            <person name="Susuki M."/>
            <person name="Suzuki K.-i.T."/>
            <person name="Hayashi T."/>
            <person name="Toyoda A."/>
            <person name="Oliveira C."/>
            <person name="Osipova E."/>
            <person name="Leigh N.D."/>
            <person name="Simon A."/>
            <person name="Yun M.H."/>
        </authorList>
    </citation>
    <scope>NUCLEOTIDE SEQUENCE</scope>
    <source>
        <strain evidence="2">20211129_DDA</strain>
        <tissue evidence="2">Liver</tissue>
    </source>
</reference>
<protein>
    <submittedName>
        <fullName evidence="2">Uncharacterized protein</fullName>
    </submittedName>
</protein>
<feature type="region of interest" description="Disordered" evidence="1">
    <location>
        <begin position="126"/>
        <end position="154"/>
    </location>
</feature>
<dbReference type="AlphaFoldDB" id="A0AAV7UDP3"/>
<evidence type="ECO:0000313" key="2">
    <source>
        <dbReference type="EMBL" id="KAJ1186129.1"/>
    </source>
</evidence>
<dbReference type="EMBL" id="JANPWB010000005">
    <property type="protein sequence ID" value="KAJ1186129.1"/>
    <property type="molecule type" value="Genomic_DNA"/>
</dbReference>
<keyword evidence="3" id="KW-1185">Reference proteome</keyword>
<comment type="caution">
    <text evidence="2">The sequence shown here is derived from an EMBL/GenBank/DDBJ whole genome shotgun (WGS) entry which is preliminary data.</text>
</comment>
<accession>A0AAV7UDP3</accession>
<gene>
    <name evidence="2" type="ORF">NDU88_002912</name>
</gene>
<evidence type="ECO:0000256" key="1">
    <source>
        <dbReference type="SAM" id="MobiDB-lite"/>
    </source>
</evidence>
<name>A0AAV7UDP3_PLEWA</name>
<feature type="compositionally biased region" description="Polar residues" evidence="1">
    <location>
        <begin position="126"/>
        <end position="143"/>
    </location>
</feature>
<dbReference type="Proteomes" id="UP001066276">
    <property type="component" value="Chromosome 3_1"/>
</dbReference>
<evidence type="ECO:0000313" key="3">
    <source>
        <dbReference type="Proteomes" id="UP001066276"/>
    </source>
</evidence>